<name>A0AAV8SLN2_9ROSI</name>
<accession>A0AAV8SLN2</accession>
<dbReference type="PROSITE" id="PS00086">
    <property type="entry name" value="CYTOCHROME_P450"/>
    <property type="match status" value="1"/>
</dbReference>
<dbReference type="EMBL" id="JAIWQS010000010">
    <property type="protein sequence ID" value="KAJ8752960.1"/>
    <property type="molecule type" value="Genomic_DNA"/>
</dbReference>
<keyword evidence="10" id="KW-0812">Transmembrane</keyword>
<keyword evidence="5 8" id="KW-0560">Oxidoreductase</keyword>
<evidence type="ECO:0000256" key="8">
    <source>
        <dbReference type="RuleBase" id="RU000461"/>
    </source>
</evidence>
<dbReference type="GO" id="GO:0020037">
    <property type="term" value="F:heme binding"/>
    <property type="evidence" value="ECO:0007669"/>
    <property type="project" value="InterPro"/>
</dbReference>
<organism evidence="11 12">
    <name type="scientific">Erythroxylum novogranatense</name>
    <dbReference type="NCBI Taxonomy" id="1862640"/>
    <lineage>
        <taxon>Eukaryota</taxon>
        <taxon>Viridiplantae</taxon>
        <taxon>Streptophyta</taxon>
        <taxon>Embryophyta</taxon>
        <taxon>Tracheophyta</taxon>
        <taxon>Spermatophyta</taxon>
        <taxon>Magnoliopsida</taxon>
        <taxon>eudicotyledons</taxon>
        <taxon>Gunneridae</taxon>
        <taxon>Pentapetalae</taxon>
        <taxon>rosids</taxon>
        <taxon>fabids</taxon>
        <taxon>Malpighiales</taxon>
        <taxon>Erythroxylaceae</taxon>
        <taxon>Erythroxylum</taxon>
    </lineage>
</organism>
<comment type="similarity">
    <text evidence="2 8">Belongs to the cytochrome P450 family.</text>
</comment>
<dbReference type="PRINTS" id="PR00385">
    <property type="entry name" value="P450"/>
</dbReference>
<gene>
    <name evidence="11" type="ORF">K2173_008695</name>
</gene>
<keyword evidence="10" id="KW-0472">Membrane</keyword>
<feature type="binding site" description="axial binding residue" evidence="7">
    <location>
        <position position="445"/>
    </location>
    <ligand>
        <name>heme</name>
        <dbReference type="ChEBI" id="CHEBI:30413"/>
    </ligand>
    <ligandPart>
        <name>Fe</name>
        <dbReference type="ChEBI" id="CHEBI:18248"/>
    </ligandPart>
</feature>
<keyword evidence="10" id="KW-1133">Transmembrane helix</keyword>
<dbReference type="InterPro" id="IPR036396">
    <property type="entry name" value="Cyt_P450_sf"/>
</dbReference>
<dbReference type="PANTHER" id="PTHR47950">
    <property type="entry name" value="CYTOCHROME P450, FAMILY 76, SUBFAMILY C, POLYPEPTIDE 5-RELATED"/>
    <property type="match status" value="1"/>
</dbReference>
<keyword evidence="12" id="KW-1185">Reference proteome</keyword>
<evidence type="ECO:0000256" key="7">
    <source>
        <dbReference type="PIRSR" id="PIRSR602401-1"/>
    </source>
</evidence>
<dbReference type="GO" id="GO:0004497">
    <property type="term" value="F:monooxygenase activity"/>
    <property type="evidence" value="ECO:0007669"/>
    <property type="project" value="UniProtKB-KW"/>
</dbReference>
<comment type="caution">
    <text evidence="11">The sequence shown here is derived from an EMBL/GenBank/DDBJ whole genome shotgun (WGS) entry which is preliminary data.</text>
</comment>
<dbReference type="InterPro" id="IPR017972">
    <property type="entry name" value="Cyt_P450_CS"/>
</dbReference>
<feature type="coiled-coil region" evidence="9">
    <location>
        <begin position="317"/>
        <end position="347"/>
    </location>
</feature>
<dbReference type="GO" id="GO:0005506">
    <property type="term" value="F:iron ion binding"/>
    <property type="evidence" value="ECO:0007669"/>
    <property type="project" value="InterPro"/>
</dbReference>
<evidence type="ECO:0000256" key="3">
    <source>
        <dbReference type="ARBA" id="ARBA00022617"/>
    </source>
</evidence>
<dbReference type="FunFam" id="1.10.630.10:FF:000207">
    <property type="entry name" value="Putative cytochrome P450 superfamily protein"/>
    <property type="match status" value="1"/>
</dbReference>
<evidence type="ECO:0000256" key="9">
    <source>
        <dbReference type="SAM" id="Coils"/>
    </source>
</evidence>
<evidence type="ECO:0000256" key="4">
    <source>
        <dbReference type="ARBA" id="ARBA00022723"/>
    </source>
</evidence>
<dbReference type="PRINTS" id="PR00463">
    <property type="entry name" value="EP450I"/>
</dbReference>
<dbReference type="Pfam" id="PF00067">
    <property type="entry name" value="p450"/>
    <property type="match status" value="1"/>
</dbReference>
<dbReference type="Proteomes" id="UP001159364">
    <property type="component" value="Linkage Group LG10"/>
</dbReference>
<keyword evidence="8" id="KW-0503">Monooxygenase</keyword>
<evidence type="ECO:0000256" key="10">
    <source>
        <dbReference type="SAM" id="Phobius"/>
    </source>
</evidence>
<reference evidence="11 12" key="1">
    <citation type="submission" date="2021-09" db="EMBL/GenBank/DDBJ databases">
        <title>Genomic insights and catalytic innovation underlie evolution of tropane alkaloids biosynthesis.</title>
        <authorList>
            <person name="Wang Y.-J."/>
            <person name="Tian T."/>
            <person name="Huang J.-P."/>
            <person name="Huang S.-X."/>
        </authorList>
    </citation>
    <scope>NUCLEOTIDE SEQUENCE [LARGE SCALE GENOMIC DNA]</scope>
    <source>
        <strain evidence="11">KIB-2018</strain>
        <tissue evidence="11">Leaf</tissue>
    </source>
</reference>
<keyword evidence="9" id="KW-0175">Coiled coil</keyword>
<evidence type="ECO:0000256" key="5">
    <source>
        <dbReference type="ARBA" id="ARBA00023002"/>
    </source>
</evidence>
<comment type="cofactor">
    <cofactor evidence="1 7">
        <name>heme</name>
        <dbReference type="ChEBI" id="CHEBI:30413"/>
    </cofactor>
</comment>
<keyword evidence="4 7" id="KW-0479">Metal-binding</keyword>
<proteinExistence type="inferred from homology"/>
<evidence type="ECO:0000313" key="12">
    <source>
        <dbReference type="Proteomes" id="UP001159364"/>
    </source>
</evidence>
<dbReference type="InterPro" id="IPR001128">
    <property type="entry name" value="Cyt_P450"/>
</dbReference>
<evidence type="ECO:0000256" key="6">
    <source>
        <dbReference type="ARBA" id="ARBA00023004"/>
    </source>
</evidence>
<evidence type="ECO:0008006" key="13">
    <source>
        <dbReference type="Google" id="ProtNLM"/>
    </source>
</evidence>
<dbReference type="SUPFAM" id="SSF48264">
    <property type="entry name" value="Cytochrome P450"/>
    <property type="match status" value="1"/>
</dbReference>
<evidence type="ECO:0000313" key="11">
    <source>
        <dbReference type="EMBL" id="KAJ8752960.1"/>
    </source>
</evidence>
<keyword evidence="6 7" id="KW-0408">Iron</keyword>
<dbReference type="PANTHER" id="PTHR47950:SF49">
    <property type="entry name" value="CYTOCHROME P450"/>
    <property type="match status" value="1"/>
</dbReference>
<dbReference type="Gene3D" id="1.10.630.10">
    <property type="entry name" value="Cytochrome P450"/>
    <property type="match status" value="1"/>
</dbReference>
<evidence type="ECO:0000256" key="2">
    <source>
        <dbReference type="ARBA" id="ARBA00010617"/>
    </source>
</evidence>
<evidence type="ECO:0000256" key="1">
    <source>
        <dbReference type="ARBA" id="ARBA00001971"/>
    </source>
</evidence>
<protein>
    <recommendedName>
        <fullName evidence="13">(S)-N-methylcoclaurine 3'-hydroxylase isozyme 2</fullName>
    </recommendedName>
</protein>
<dbReference type="GO" id="GO:0016705">
    <property type="term" value="F:oxidoreductase activity, acting on paired donors, with incorporation or reduction of molecular oxygen"/>
    <property type="evidence" value="ECO:0007669"/>
    <property type="project" value="InterPro"/>
</dbReference>
<dbReference type="InterPro" id="IPR002401">
    <property type="entry name" value="Cyt_P450_E_grp-I"/>
</dbReference>
<feature type="transmembrane region" description="Helical" evidence="10">
    <location>
        <begin position="16"/>
        <end position="34"/>
    </location>
</feature>
<keyword evidence="3 7" id="KW-0349">Heme</keyword>
<dbReference type="AlphaFoldDB" id="A0AAV8SLN2"/>
<sequence>MDRTTLIQLLDGLSSLPFYLLLLMPVIFVIFKLFTTKTEHLPPGPRPWPIIGNMLQLGKMPHVSLTSFAKEHGPLISLRLGTRLLVVGSSPRVATEILKTNDRLLSGRYVLQAIPVEHRVLDRIAIIWASECNEGWKSLRALCRTELFSAKAIESQAVLREKKVMEMVEFLRTREGKVVKVGEVVFATVFNTMGNLLFSRDFVDYGDGGESSRLKGIVRRMIELGASPNICDFYSVFSGLDPQGLKKKISDCIKEMFSTWEIFVKERRETERFHAHKSDFLDVFLANGFDDEQINWLLLELFTAGADTTSTTVEWAMAELIKNKQVMKRVRQELEEEQINGNALKESQISQLPYLSACVKETLRLHPPAPLLLPHRAIEDCKVMNYEIPRDTQLFVNVWAIGRDPHAWGEDPLSFRPERFLGSTDLDFKGQNYEFLPFGAGRRICPGLPMAAKQVQLILACMIRSFDWSLPNGEDHSKLDMSEKFGVTLQKEQPLLLVPN</sequence>